<dbReference type="OrthoDB" id="506280at2"/>
<accession>A0A1H7Q9V6</accession>
<evidence type="ECO:0008006" key="3">
    <source>
        <dbReference type="Google" id="ProtNLM"/>
    </source>
</evidence>
<evidence type="ECO:0000313" key="1">
    <source>
        <dbReference type="EMBL" id="SEL44870.1"/>
    </source>
</evidence>
<protein>
    <recommendedName>
        <fullName evidence="3">DUF4268 domain-containing protein</fullName>
    </recommendedName>
</protein>
<sequence length="416" mass="47552">MIIKGNRQNGQPVYINNQTAKHLLRLPLDGRDFNEDWIQRLIHNQPGILPIGEIEPVFSPPIAIGREISTKAGYIDNLLISPDGYLTIIETKLWRNPEARREVVGQIIDYAKELSKWTFSSLDNAVVAFNRLYNNNDNGLLETVREYAELNKSDEQFFIDNISKNLKRGRFLLLIVGDGIRESVEEMVEYLSQSPQYHFTLALIELQVFRFGDEDNQLIVIPQVVTRTREITRAIVKIEGSYPTDLTVNVETDMGADSEYQKSNTQSRHTITAEDFFEQLFQKADGETVEFAKQIIKDVQEVGCHIDWNTGSFGVKFFDPKGSGIKIPLFNVDRNGLVYLGYSQTALTKLGLPLELSYDLARDTAALLPDIQQNPVTKNSWNKYSTLSDLRPVYDQFLSRFKVYVNELIRISQKDS</sequence>
<dbReference type="GO" id="GO:0003676">
    <property type="term" value="F:nucleic acid binding"/>
    <property type="evidence" value="ECO:0007669"/>
    <property type="project" value="InterPro"/>
</dbReference>
<dbReference type="EMBL" id="FNZR01000005">
    <property type="protein sequence ID" value="SEL44870.1"/>
    <property type="molecule type" value="Genomic_DNA"/>
</dbReference>
<keyword evidence="2" id="KW-1185">Reference proteome</keyword>
<gene>
    <name evidence="1" type="ORF">SAMN05421740_105261</name>
</gene>
<dbReference type="InterPro" id="IPR011856">
    <property type="entry name" value="tRNA_endonuc-like_dom_sf"/>
</dbReference>
<dbReference type="RefSeq" id="WP_090606373.1">
    <property type="nucleotide sequence ID" value="NZ_FNZR01000005.1"/>
</dbReference>
<dbReference type="Proteomes" id="UP000198916">
    <property type="component" value="Unassembled WGS sequence"/>
</dbReference>
<dbReference type="AlphaFoldDB" id="A0A1H7Q9V6"/>
<name>A0A1H7Q9V6_9SPHI</name>
<dbReference type="STRING" id="332977.SAMN05421740_105261"/>
<organism evidence="1 2">
    <name type="scientific">Parapedobacter koreensis</name>
    <dbReference type="NCBI Taxonomy" id="332977"/>
    <lineage>
        <taxon>Bacteria</taxon>
        <taxon>Pseudomonadati</taxon>
        <taxon>Bacteroidota</taxon>
        <taxon>Sphingobacteriia</taxon>
        <taxon>Sphingobacteriales</taxon>
        <taxon>Sphingobacteriaceae</taxon>
        <taxon>Parapedobacter</taxon>
    </lineage>
</organism>
<reference evidence="2" key="1">
    <citation type="submission" date="2016-10" db="EMBL/GenBank/DDBJ databases">
        <authorList>
            <person name="Varghese N."/>
            <person name="Submissions S."/>
        </authorList>
    </citation>
    <scope>NUCLEOTIDE SEQUENCE [LARGE SCALE GENOMIC DNA]</scope>
    <source>
        <strain evidence="2">Jip14</strain>
    </source>
</reference>
<dbReference type="Gene3D" id="3.40.1350.10">
    <property type="match status" value="1"/>
</dbReference>
<proteinExistence type="predicted"/>
<evidence type="ECO:0000313" key="2">
    <source>
        <dbReference type="Proteomes" id="UP000198916"/>
    </source>
</evidence>